<dbReference type="EMBL" id="JAUPFM010000018">
    <property type="protein sequence ID" value="KAK2822503.1"/>
    <property type="molecule type" value="Genomic_DNA"/>
</dbReference>
<protein>
    <submittedName>
        <fullName evidence="2">Uncharacterized protein</fullName>
    </submittedName>
</protein>
<dbReference type="Proteomes" id="UP001187415">
    <property type="component" value="Unassembled WGS sequence"/>
</dbReference>
<evidence type="ECO:0000256" key="1">
    <source>
        <dbReference type="SAM" id="MobiDB-lite"/>
    </source>
</evidence>
<gene>
    <name evidence="2" type="ORF">Q5P01_022568</name>
</gene>
<keyword evidence="3" id="KW-1185">Reference proteome</keyword>
<sequence>MCGGSRVAAMYSKSASEGSSICGVERCGVVSPSHWYKRKFVLLSSHEALGEVAAVLRGREERGQGRIFGITRPGVRGLIICTDPALSPQGGCLGTVALDPIDTVRGRRRGEENRPWLQSVGPPRQVDECPGLHDLCHPNQWSQATMSYSLHVRNTLLLATTTTNTPLPRQPTSSTVPPEPELASLPPSTNTGGLSLTAPRRTSATTSLALSTRSTDCADSTQQHTRRSDHNLAQVTSAYHFIPLIPLLAAYGRLPQHQCMYCHLTGTEKIY</sequence>
<accession>A0AA88IXL9</accession>
<dbReference type="AlphaFoldDB" id="A0AA88IXL9"/>
<organism evidence="2 3">
    <name type="scientific">Channa striata</name>
    <name type="common">Snakehead murrel</name>
    <name type="synonym">Ophicephalus striatus</name>
    <dbReference type="NCBI Taxonomy" id="64152"/>
    <lineage>
        <taxon>Eukaryota</taxon>
        <taxon>Metazoa</taxon>
        <taxon>Chordata</taxon>
        <taxon>Craniata</taxon>
        <taxon>Vertebrata</taxon>
        <taxon>Euteleostomi</taxon>
        <taxon>Actinopterygii</taxon>
        <taxon>Neopterygii</taxon>
        <taxon>Teleostei</taxon>
        <taxon>Neoteleostei</taxon>
        <taxon>Acanthomorphata</taxon>
        <taxon>Anabantaria</taxon>
        <taxon>Anabantiformes</taxon>
        <taxon>Channoidei</taxon>
        <taxon>Channidae</taxon>
        <taxon>Channa</taxon>
    </lineage>
</organism>
<evidence type="ECO:0000313" key="3">
    <source>
        <dbReference type="Proteomes" id="UP001187415"/>
    </source>
</evidence>
<proteinExistence type="predicted"/>
<evidence type="ECO:0000313" key="2">
    <source>
        <dbReference type="EMBL" id="KAK2822503.1"/>
    </source>
</evidence>
<feature type="compositionally biased region" description="Low complexity" evidence="1">
    <location>
        <begin position="200"/>
        <end position="215"/>
    </location>
</feature>
<reference evidence="2" key="1">
    <citation type="submission" date="2023-07" db="EMBL/GenBank/DDBJ databases">
        <title>Chromosome-level Genome Assembly of Striped Snakehead (Channa striata).</title>
        <authorList>
            <person name="Liu H."/>
        </authorList>
    </citation>
    <scope>NUCLEOTIDE SEQUENCE</scope>
    <source>
        <strain evidence="2">Gz</strain>
        <tissue evidence="2">Muscle</tissue>
    </source>
</reference>
<comment type="caution">
    <text evidence="2">The sequence shown here is derived from an EMBL/GenBank/DDBJ whole genome shotgun (WGS) entry which is preliminary data.</text>
</comment>
<name>A0AA88IXL9_CHASR</name>
<feature type="region of interest" description="Disordered" evidence="1">
    <location>
        <begin position="162"/>
        <end position="225"/>
    </location>
</feature>